<proteinExistence type="predicted"/>
<evidence type="ECO:0000313" key="4">
    <source>
        <dbReference type="Proteomes" id="UP000594262"/>
    </source>
</evidence>
<feature type="region of interest" description="Disordered" evidence="1">
    <location>
        <begin position="169"/>
        <end position="202"/>
    </location>
</feature>
<organism evidence="3 4">
    <name type="scientific">Clytia hemisphaerica</name>
    <dbReference type="NCBI Taxonomy" id="252671"/>
    <lineage>
        <taxon>Eukaryota</taxon>
        <taxon>Metazoa</taxon>
        <taxon>Cnidaria</taxon>
        <taxon>Hydrozoa</taxon>
        <taxon>Hydroidolina</taxon>
        <taxon>Leptothecata</taxon>
        <taxon>Obeliida</taxon>
        <taxon>Clytiidae</taxon>
        <taxon>Clytia</taxon>
    </lineage>
</organism>
<dbReference type="AlphaFoldDB" id="A0A7M5XE32"/>
<dbReference type="Proteomes" id="UP000594262">
    <property type="component" value="Unplaced"/>
</dbReference>
<reference evidence="3" key="1">
    <citation type="submission" date="2021-01" db="UniProtKB">
        <authorList>
            <consortium name="EnsemblMetazoa"/>
        </authorList>
    </citation>
    <scope>IDENTIFICATION</scope>
</reference>
<feature type="region of interest" description="Disordered" evidence="1">
    <location>
        <begin position="75"/>
        <end position="132"/>
    </location>
</feature>
<evidence type="ECO:0000256" key="1">
    <source>
        <dbReference type="SAM" id="MobiDB-lite"/>
    </source>
</evidence>
<keyword evidence="2" id="KW-0472">Membrane</keyword>
<evidence type="ECO:0000256" key="2">
    <source>
        <dbReference type="SAM" id="Phobius"/>
    </source>
</evidence>
<sequence>MAVQVNSFYSFILYFTCLFFTIQMKKNMTKLKVEIQDFLSKMELLTDTETLDSSRNISNINRLTSDRQTFNAETSDTKTFNTGTSDRQTFNTETSDRQTFNAETSDRQTFNTETSDRQTFNTETSDRQTSDTKTIDMDTLDKVSTSNLETSNEQTIDMVINDDRLLNDKETSDTHQNDTQTNNGQTTVEPASDAQTSNGGNESVLEMKKCKTPKAFIHVHWPSGERNREIKSDLNPLAVCLLRGTYSDIAKKCWKHEVLKKEIFKLVQKDIDNETVMICKKKVFNWVHVTSPTLSSPTVK</sequence>
<keyword evidence="2" id="KW-0812">Transmembrane</keyword>
<protein>
    <submittedName>
        <fullName evidence="3">Uncharacterized protein</fullName>
    </submittedName>
</protein>
<accession>A0A7M5XE32</accession>
<feature type="compositionally biased region" description="Polar residues" evidence="1">
    <location>
        <begin position="75"/>
        <end position="123"/>
    </location>
</feature>
<evidence type="ECO:0000313" key="3">
    <source>
        <dbReference type="EnsemblMetazoa" id="CLYHEMP021802.5"/>
    </source>
</evidence>
<keyword evidence="2" id="KW-1133">Transmembrane helix</keyword>
<feature type="compositionally biased region" description="Low complexity" evidence="1">
    <location>
        <begin position="177"/>
        <end position="187"/>
    </location>
</feature>
<name>A0A7M5XE32_9CNID</name>
<feature type="transmembrane region" description="Helical" evidence="2">
    <location>
        <begin position="6"/>
        <end position="22"/>
    </location>
</feature>
<keyword evidence="4" id="KW-1185">Reference proteome</keyword>
<dbReference type="EnsemblMetazoa" id="CLYHEMT021802.5">
    <property type="protein sequence ID" value="CLYHEMP021802.5"/>
    <property type="gene ID" value="CLYHEMG021802"/>
</dbReference>